<evidence type="ECO:0000313" key="4">
    <source>
        <dbReference type="Proteomes" id="UP001433638"/>
    </source>
</evidence>
<protein>
    <submittedName>
        <fullName evidence="3">YdcF family protein</fullName>
    </submittedName>
</protein>
<dbReference type="EMBL" id="JBEFLD010000003">
    <property type="protein sequence ID" value="MEQ6290334.1"/>
    <property type="molecule type" value="Genomic_DNA"/>
</dbReference>
<dbReference type="PANTHER" id="PTHR30336:SF4">
    <property type="entry name" value="ENVELOPE BIOGENESIS FACTOR ELYC"/>
    <property type="match status" value="1"/>
</dbReference>
<dbReference type="InterPro" id="IPR014729">
    <property type="entry name" value="Rossmann-like_a/b/a_fold"/>
</dbReference>
<dbReference type="RefSeq" id="WP_349585737.1">
    <property type="nucleotide sequence ID" value="NZ_JBEFLD010000003.1"/>
</dbReference>
<proteinExistence type="predicted"/>
<dbReference type="CDD" id="cd06259">
    <property type="entry name" value="YdcF-like"/>
    <property type="match status" value="1"/>
</dbReference>
<evidence type="ECO:0000256" key="1">
    <source>
        <dbReference type="SAM" id="Phobius"/>
    </source>
</evidence>
<dbReference type="Pfam" id="PF02698">
    <property type="entry name" value="DUF218"/>
    <property type="match status" value="1"/>
</dbReference>
<dbReference type="Gene3D" id="3.40.50.620">
    <property type="entry name" value="HUPs"/>
    <property type="match status" value="1"/>
</dbReference>
<keyword evidence="4" id="KW-1185">Reference proteome</keyword>
<dbReference type="Proteomes" id="UP001433638">
    <property type="component" value="Unassembled WGS sequence"/>
</dbReference>
<dbReference type="InterPro" id="IPR051599">
    <property type="entry name" value="Cell_Envelope_Assoc"/>
</dbReference>
<feature type="domain" description="DUF218" evidence="2">
    <location>
        <begin position="85"/>
        <end position="245"/>
    </location>
</feature>
<organism evidence="3 4">
    <name type="scientific">Vogesella oryzagri</name>
    <dbReference type="NCBI Taxonomy" id="3160864"/>
    <lineage>
        <taxon>Bacteria</taxon>
        <taxon>Pseudomonadati</taxon>
        <taxon>Pseudomonadota</taxon>
        <taxon>Betaproteobacteria</taxon>
        <taxon>Neisseriales</taxon>
        <taxon>Chromobacteriaceae</taxon>
        <taxon>Vogesella</taxon>
    </lineage>
</organism>
<comment type="caution">
    <text evidence="3">The sequence shown here is derived from an EMBL/GenBank/DDBJ whole genome shotgun (WGS) entry which is preliminary data.</text>
</comment>
<keyword evidence="1" id="KW-1133">Transmembrane helix</keyword>
<evidence type="ECO:0000313" key="3">
    <source>
        <dbReference type="EMBL" id="MEQ6290334.1"/>
    </source>
</evidence>
<feature type="transmembrane region" description="Helical" evidence="1">
    <location>
        <begin position="45"/>
        <end position="70"/>
    </location>
</feature>
<accession>A0ABV1M260</accession>
<name>A0ABV1M260_9NEIS</name>
<reference evidence="3" key="1">
    <citation type="submission" date="2024-06" db="EMBL/GenBank/DDBJ databases">
        <title>Genome sequence of Vogesella sp. MAHUQ-64.</title>
        <authorList>
            <person name="Huq M.A."/>
        </authorList>
    </citation>
    <scope>NUCLEOTIDE SEQUENCE</scope>
    <source>
        <strain evidence="3">MAHUQ-64</strain>
    </source>
</reference>
<feature type="transmembrane region" description="Helical" evidence="1">
    <location>
        <begin position="14"/>
        <end position="36"/>
    </location>
</feature>
<sequence length="257" mass="28021">MMAGVNLQVLVHQLLGALLLPPFTYLLPIVAALLLLRRRPRLARVLLCSGALLAWLLSLPVTALALNGWLERYAPADLAQVRQTQAIVVLSAGKKPAPEYAANVLSADSAGRLRYAVWLAKRSGLPLLVSGGAPLGGEAEARVMARTLREDYALPPRWVEDKSNTTLQNAQLSAVLLRQAGISRITLVTQAWHMRRALPFFQQQGLQVLPAGTGFTRYDGDGVLNWIPQGRALQENHQALRELLGALYYAIRSLIAG</sequence>
<evidence type="ECO:0000259" key="2">
    <source>
        <dbReference type="Pfam" id="PF02698"/>
    </source>
</evidence>
<dbReference type="PANTHER" id="PTHR30336">
    <property type="entry name" value="INNER MEMBRANE PROTEIN, PROBABLE PERMEASE"/>
    <property type="match status" value="1"/>
</dbReference>
<keyword evidence="1" id="KW-0812">Transmembrane</keyword>
<gene>
    <name evidence="3" type="ORF">ABNW52_06880</name>
</gene>
<keyword evidence="1" id="KW-0472">Membrane</keyword>
<dbReference type="InterPro" id="IPR003848">
    <property type="entry name" value="DUF218"/>
</dbReference>